<feature type="region of interest" description="Disordered" evidence="1">
    <location>
        <begin position="99"/>
        <end position="210"/>
    </location>
</feature>
<evidence type="ECO:0000313" key="3">
    <source>
        <dbReference type="Proteomes" id="UP000191024"/>
    </source>
</evidence>
<feature type="compositionally biased region" description="Basic and acidic residues" evidence="1">
    <location>
        <begin position="19"/>
        <end position="51"/>
    </location>
</feature>
<protein>
    <submittedName>
        <fullName evidence="2">LAMI_0H19658g1_1</fullName>
    </submittedName>
</protein>
<dbReference type="OrthoDB" id="4067583at2759"/>
<dbReference type="AlphaFoldDB" id="A0A1G4KJW8"/>
<dbReference type="STRING" id="1230905.A0A1G4KJW8"/>
<feature type="compositionally biased region" description="Polar residues" evidence="1">
    <location>
        <begin position="326"/>
        <end position="337"/>
    </location>
</feature>
<gene>
    <name evidence="2" type="ORF">LAMI_0H19658G</name>
</gene>
<proteinExistence type="predicted"/>
<organism evidence="2 3">
    <name type="scientific">Lachancea mirantina</name>
    <dbReference type="NCBI Taxonomy" id="1230905"/>
    <lineage>
        <taxon>Eukaryota</taxon>
        <taxon>Fungi</taxon>
        <taxon>Dikarya</taxon>
        <taxon>Ascomycota</taxon>
        <taxon>Saccharomycotina</taxon>
        <taxon>Saccharomycetes</taxon>
        <taxon>Saccharomycetales</taxon>
        <taxon>Saccharomycetaceae</taxon>
        <taxon>Lachancea</taxon>
    </lineage>
</organism>
<feature type="compositionally biased region" description="Polar residues" evidence="1">
    <location>
        <begin position="63"/>
        <end position="72"/>
    </location>
</feature>
<name>A0A1G4KJW8_9SACH</name>
<feature type="compositionally biased region" description="Basic and acidic residues" evidence="1">
    <location>
        <begin position="419"/>
        <end position="438"/>
    </location>
</feature>
<feature type="region of interest" description="Disordered" evidence="1">
    <location>
        <begin position="319"/>
        <end position="467"/>
    </location>
</feature>
<sequence length="540" mass="59164">MAANSKRLSEMIDSFCSERSDDLLHIPSPKKESPTREQESGFSMDRRHFSFEKPGTLHEPGPNANQFSSPNSFAERGKRESMISDYSASIHEGVPVAFIVSKSNPQDSSRQHGAPLEESSSRAAVGSSNGDENGQSDMPSRVPSTLKLAFIGDGKHKKPNSSIGSGNLASESGHSHNISSHSGASTVLSGGENARLNRSKVHNPAQQEDYGAQMLLGPAFGSADKATNHPQIIYEETASNELVITSGEENGEMQSIASSVVPPLATSVFDSSEGPRPPDRASTSDYQPSIPPRSRNRPPSHLFIKDTLDDIQTQLEQHMSLKDSVSRVSTNKSTSYYSAADQDQNDLEGDAMAQAETEDDSYLARPLPSVPDESNNVSIDRNETLLASPSIRQQQKLEQRPELPNLPLPHMANFNGEGDEPHLASNDDSRNAKKDEHLTTPARQKKGKINTTHESKPKRRPRSEMRPFDIDTISQLLNVTKGTMIGSEFANLGMRVEEKRALERLVDSLSRLTADMVLDPERFEEGLKRLEKATRALEGF</sequence>
<feature type="compositionally biased region" description="Low complexity" evidence="1">
    <location>
        <begin position="169"/>
        <end position="185"/>
    </location>
</feature>
<reference evidence="3" key="1">
    <citation type="submission" date="2016-03" db="EMBL/GenBank/DDBJ databases">
        <authorList>
            <person name="Devillers H."/>
        </authorList>
    </citation>
    <scope>NUCLEOTIDE SEQUENCE [LARGE SCALE GENOMIC DNA]</scope>
</reference>
<dbReference type="EMBL" id="LT598468">
    <property type="protein sequence ID" value="SCV04829.1"/>
    <property type="molecule type" value="Genomic_DNA"/>
</dbReference>
<feature type="compositionally biased region" description="Polar residues" evidence="1">
    <location>
        <begin position="372"/>
        <end position="394"/>
    </location>
</feature>
<feature type="compositionally biased region" description="Polar residues" evidence="1">
    <location>
        <begin position="126"/>
        <end position="138"/>
    </location>
</feature>
<accession>A0A1G4KJW8</accession>
<dbReference type="Proteomes" id="UP000191024">
    <property type="component" value="Chromosome H"/>
</dbReference>
<evidence type="ECO:0000256" key="1">
    <source>
        <dbReference type="SAM" id="MobiDB-lite"/>
    </source>
</evidence>
<evidence type="ECO:0000313" key="2">
    <source>
        <dbReference type="EMBL" id="SCV04829.1"/>
    </source>
</evidence>
<feature type="region of interest" description="Disordered" evidence="1">
    <location>
        <begin position="248"/>
        <end position="302"/>
    </location>
</feature>
<feature type="region of interest" description="Disordered" evidence="1">
    <location>
        <begin position="19"/>
        <end position="86"/>
    </location>
</feature>
<keyword evidence="3" id="KW-1185">Reference proteome</keyword>